<dbReference type="PANTHER" id="PTHR37984:SF15">
    <property type="entry name" value="INTEGRASE CATALYTIC DOMAIN-CONTAINING PROTEIN"/>
    <property type="match status" value="1"/>
</dbReference>
<dbReference type="Proteomes" id="UP000697107">
    <property type="component" value="Unassembled WGS sequence"/>
</dbReference>
<dbReference type="GO" id="GO:0003676">
    <property type="term" value="F:nucleic acid binding"/>
    <property type="evidence" value="ECO:0007669"/>
    <property type="project" value="InterPro"/>
</dbReference>
<dbReference type="Gene3D" id="3.30.420.10">
    <property type="entry name" value="Ribonuclease H-like superfamily/Ribonuclease H"/>
    <property type="match status" value="1"/>
</dbReference>
<evidence type="ECO:0000313" key="4">
    <source>
        <dbReference type="EMBL" id="KAG2963789.1"/>
    </source>
</evidence>
<dbReference type="EMBL" id="RCML01001288">
    <property type="protein sequence ID" value="KAG2963789.1"/>
    <property type="molecule type" value="Genomic_DNA"/>
</dbReference>
<feature type="domain" description="Integrase catalytic" evidence="1">
    <location>
        <begin position="2"/>
        <end position="161"/>
    </location>
</feature>
<dbReference type="FunFam" id="3.30.420.10:FF:000032">
    <property type="entry name" value="Retrovirus-related Pol polyprotein from transposon 297-like Protein"/>
    <property type="match status" value="1"/>
</dbReference>
<protein>
    <recommendedName>
        <fullName evidence="1">Integrase catalytic domain-containing protein</fullName>
    </recommendedName>
</protein>
<evidence type="ECO:0000313" key="6">
    <source>
        <dbReference type="Proteomes" id="UP000774804"/>
    </source>
</evidence>
<evidence type="ECO:0000259" key="1">
    <source>
        <dbReference type="PROSITE" id="PS50994"/>
    </source>
</evidence>
<evidence type="ECO:0000313" key="3">
    <source>
        <dbReference type="EMBL" id="KAG2897278.1"/>
    </source>
</evidence>
<dbReference type="AlphaFoldDB" id="A0A8T1ANQ1"/>
<reference evidence="2" key="1">
    <citation type="submission" date="2018-10" db="EMBL/GenBank/DDBJ databases">
        <title>Effector identification in a new, highly contiguous assembly of the strawberry crown rot pathogen Phytophthora cactorum.</title>
        <authorList>
            <person name="Armitage A.D."/>
            <person name="Nellist C.F."/>
            <person name="Bates H."/>
            <person name="Vickerstaff R.J."/>
            <person name="Harrison R.J."/>
        </authorList>
    </citation>
    <scope>NUCLEOTIDE SEQUENCE</scope>
    <source>
        <strain evidence="2">4032</strain>
        <strain evidence="3">4040</strain>
        <strain evidence="4">P415</strain>
        <strain evidence="5">P421</strain>
    </source>
</reference>
<evidence type="ECO:0000313" key="2">
    <source>
        <dbReference type="EMBL" id="KAG2886726.1"/>
    </source>
</evidence>
<dbReference type="Proteomes" id="UP000774804">
    <property type="component" value="Unassembled WGS sequence"/>
</dbReference>
<dbReference type="EMBL" id="RCMV01001341">
    <property type="protein sequence ID" value="KAG3209059.1"/>
    <property type="molecule type" value="Genomic_DNA"/>
</dbReference>
<dbReference type="Proteomes" id="UP000760860">
    <property type="component" value="Unassembled WGS sequence"/>
</dbReference>
<sequence length="211" mass="24455">MDLSAPFSLLVVDAISPLSTTERGNKYILVFASYFTRWVEAFAVKSLDTIAFVEVVVDGFISWHSVLKRLLRDRGSNFTYGSARSFYETLGVKKLFSTAYHPQMQGLVERFNGRLLHMLRMYVHESQKDWDVYLPRVLFAYRTLYHEALGDSPFFSLYGRDPVLPLDLASLYTGQDWKSGEVATYRRRLYRSLRDSGRMVERHLVNAQDRG</sequence>
<dbReference type="InterPro" id="IPR050951">
    <property type="entry name" value="Retrovirus_Pol_polyprotein"/>
</dbReference>
<dbReference type="Proteomes" id="UP000736787">
    <property type="component" value="Unassembled WGS sequence"/>
</dbReference>
<dbReference type="GO" id="GO:0015074">
    <property type="term" value="P:DNA integration"/>
    <property type="evidence" value="ECO:0007669"/>
    <property type="project" value="InterPro"/>
</dbReference>
<dbReference type="PANTHER" id="PTHR37984">
    <property type="entry name" value="PROTEIN CBG26694"/>
    <property type="match status" value="1"/>
</dbReference>
<dbReference type="InterPro" id="IPR001584">
    <property type="entry name" value="Integrase_cat-core"/>
</dbReference>
<dbReference type="PROSITE" id="PS50994">
    <property type="entry name" value="INTEGRASE"/>
    <property type="match status" value="1"/>
</dbReference>
<dbReference type="VEuPathDB" id="FungiDB:PC110_g7220"/>
<dbReference type="EMBL" id="RCMI01001321">
    <property type="protein sequence ID" value="KAG2886726.1"/>
    <property type="molecule type" value="Genomic_DNA"/>
</dbReference>
<dbReference type="EMBL" id="RCMK01001305">
    <property type="protein sequence ID" value="KAG2897278.1"/>
    <property type="molecule type" value="Genomic_DNA"/>
</dbReference>
<dbReference type="InterPro" id="IPR036397">
    <property type="entry name" value="RNaseH_sf"/>
</dbReference>
<proteinExistence type="predicted"/>
<name>A0A8T1ANQ1_9STRA</name>
<evidence type="ECO:0000313" key="5">
    <source>
        <dbReference type="EMBL" id="KAG3209059.1"/>
    </source>
</evidence>
<organism evidence="2 6">
    <name type="scientific">Phytophthora cactorum</name>
    <dbReference type="NCBI Taxonomy" id="29920"/>
    <lineage>
        <taxon>Eukaryota</taxon>
        <taxon>Sar</taxon>
        <taxon>Stramenopiles</taxon>
        <taxon>Oomycota</taxon>
        <taxon>Peronosporomycetes</taxon>
        <taxon>Peronosporales</taxon>
        <taxon>Peronosporaceae</taxon>
        <taxon>Phytophthora</taxon>
    </lineage>
</organism>
<dbReference type="SUPFAM" id="SSF53098">
    <property type="entry name" value="Ribonuclease H-like"/>
    <property type="match status" value="1"/>
</dbReference>
<accession>A0A8T1ANQ1</accession>
<gene>
    <name evidence="2" type="ORF">PC115_g20589</name>
    <name evidence="3" type="ORF">PC117_g22821</name>
    <name evidence="4" type="ORF">PC118_g20697</name>
    <name evidence="5" type="ORF">PC129_g19923</name>
</gene>
<dbReference type="InterPro" id="IPR012337">
    <property type="entry name" value="RNaseH-like_sf"/>
</dbReference>
<comment type="caution">
    <text evidence="2">The sequence shown here is derived from an EMBL/GenBank/DDBJ whole genome shotgun (WGS) entry which is preliminary data.</text>
</comment>